<comment type="caution">
    <text evidence="2">The sequence shown here is derived from an EMBL/GenBank/DDBJ whole genome shotgun (WGS) entry which is preliminary data.</text>
</comment>
<accession>A0A9W6KYA0</accession>
<name>A0A9W6KYA0_9PSEU</name>
<protein>
    <submittedName>
        <fullName evidence="2">Uncharacterized protein</fullName>
    </submittedName>
</protein>
<evidence type="ECO:0000313" key="3">
    <source>
        <dbReference type="Proteomes" id="UP001143463"/>
    </source>
</evidence>
<keyword evidence="3" id="KW-1185">Reference proteome</keyword>
<gene>
    <name evidence="2" type="ORF">GCM10017577_05450</name>
</gene>
<sequence>MEMRVGFSSRSRRWRWVLRLSADEPRLGGWASTEAEAWAAMLGLTSDEDGNDTRKPGDGTRTPGQGRPRQLRPDVLLTKRAARTGPWKT</sequence>
<evidence type="ECO:0000313" key="2">
    <source>
        <dbReference type="EMBL" id="GLL09405.1"/>
    </source>
</evidence>
<reference evidence="2" key="2">
    <citation type="submission" date="2023-01" db="EMBL/GenBank/DDBJ databases">
        <authorList>
            <person name="Sun Q."/>
            <person name="Evtushenko L."/>
        </authorList>
    </citation>
    <scope>NUCLEOTIDE SEQUENCE</scope>
    <source>
        <strain evidence="2">VKM Ac-1069</strain>
    </source>
</reference>
<dbReference type="EMBL" id="BSFQ01000002">
    <property type="protein sequence ID" value="GLL09405.1"/>
    <property type="molecule type" value="Genomic_DNA"/>
</dbReference>
<evidence type="ECO:0000256" key="1">
    <source>
        <dbReference type="SAM" id="MobiDB-lite"/>
    </source>
</evidence>
<feature type="region of interest" description="Disordered" evidence="1">
    <location>
        <begin position="44"/>
        <end position="89"/>
    </location>
</feature>
<organism evidence="2 3">
    <name type="scientific">Pseudonocardia halophobica</name>
    <dbReference type="NCBI Taxonomy" id="29401"/>
    <lineage>
        <taxon>Bacteria</taxon>
        <taxon>Bacillati</taxon>
        <taxon>Actinomycetota</taxon>
        <taxon>Actinomycetes</taxon>
        <taxon>Pseudonocardiales</taxon>
        <taxon>Pseudonocardiaceae</taxon>
        <taxon>Pseudonocardia</taxon>
    </lineage>
</organism>
<dbReference type="Proteomes" id="UP001143463">
    <property type="component" value="Unassembled WGS sequence"/>
</dbReference>
<reference evidence="2" key="1">
    <citation type="journal article" date="2014" name="Int. J. Syst. Evol. Microbiol.">
        <title>Complete genome sequence of Corynebacterium casei LMG S-19264T (=DSM 44701T), isolated from a smear-ripened cheese.</title>
        <authorList>
            <consortium name="US DOE Joint Genome Institute (JGI-PGF)"/>
            <person name="Walter F."/>
            <person name="Albersmeier A."/>
            <person name="Kalinowski J."/>
            <person name="Ruckert C."/>
        </authorList>
    </citation>
    <scope>NUCLEOTIDE SEQUENCE</scope>
    <source>
        <strain evidence="2">VKM Ac-1069</strain>
    </source>
</reference>
<dbReference type="AlphaFoldDB" id="A0A9W6KYA0"/>
<proteinExistence type="predicted"/>